<sequence length="126" mass="14515">MTQEGKPSLQQIRKMSQPQNFTLTTKRGGGDSRQRGDTERICLVHQLPRDRHSHSRSCRKPYSDILAQTNNLYSEDDDSISEYSSKYGYDRAHSDSASEVHFESGSAERYSPEPRHRRSRARSSRP</sequence>
<evidence type="ECO:0000313" key="2">
    <source>
        <dbReference type="EMBL" id="CAB1442932.1"/>
    </source>
</evidence>
<name>A0A9N7V067_PLEPL</name>
<feature type="compositionally biased region" description="Basic and acidic residues" evidence="1">
    <location>
        <begin position="89"/>
        <end position="102"/>
    </location>
</feature>
<organism evidence="2 3">
    <name type="scientific">Pleuronectes platessa</name>
    <name type="common">European plaice</name>
    <dbReference type="NCBI Taxonomy" id="8262"/>
    <lineage>
        <taxon>Eukaryota</taxon>
        <taxon>Metazoa</taxon>
        <taxon>Chordata</taxon>
        <taxon>Craniata</taxon>
        <taxon>Vertebrata</taxon>
        <taxon>Euteleostomi</taxon>
        <taxon>Actinopterygii</taxon>
        <taxon>Neopterygii</taxon>
        <taxon>Teleostei</taxon>
        <taxon>Neoteleostei</taxon>
        <taxon>Acanthomorphata</taxon>
        <taxon>Carangaria</taxon>
        <taxon>Pleuronectiformes</taxon>
        <taxon>Pleuronectoidei</taxon>
        <taxon>Pleuronectidae</taxon>
        <taxon>Pleuronectes</taxon>
    </lineage>
</organism>
<reference evidence="2" key="1">
    <citation type="submission" date="2020-03" db="EMBL/GenBank/DDBJ databases">
        <authorList>
            <person name="Weist P."/>
        </authorList>
    </citation>
    <scope>NUCLEOTIDE SEQUENCE</scope>
</reference>
<feature type="region of interest" description="Disordered" evidence="1">
    <location>
        <begin position="1"/>
        <end position="40"/>
    </location>
</feature>
<dbReference type="EMBL" id="CADEAL010002963">
    <property type="protein sequence ID" value="CAB1442932.1"/>
    <property type="molecule type" value="Genomic_DNA"/>
</dbReference>
<feature type="compositionally biased region" description="Polar residues" evidence="1">
    <location>
        <begin position="1"/>
        <end position="25"/>
    </location>
</feature>
<evidence type="ECO:0000256" key="1">
    <source>
        <dbReference type="SAM" id="MobiDB-lite"/>
    </source>
</evidence>
<keyword evidence="3" id="KW-1185">Reference proteome</keyword>
<feature type="compositionally biased region" description="Basic residues" evidence="1">
    <location>
        <begin position="115"/>
        <end position="126"/>
    </location>
</feature>
<dbReference type="Proteomes" id="UP001153269">
    <property type="component" value="Unassembled WGS sequence"/>
</dbReference>
<proteinExistence type="predicted"/>
<gene>
    <name evidence="2" type="ORF">PLEPLA_LOCUS30651</name>
</gene>
<dbReference type="AlphaFoldDB" id="A0A9N7V067"/>
<feature type="region of interest" description="Disordered" evidence="1">
    <location>
        <begin position="89"/>
        <end position="126"/>
    </location>
</feature>
<evidence type="ECO:0000313" key="3">
    <source>
        <dbReference type="Proteomes" id="UP001153269"/>
    </source>
</evidence>
<protein>
    <submittedName>
        <fullName evidence="2">Uncharacterized protein</fullName>
    </submittedName>
</protein>
<comment type="caution">
    <text evidence="2">The sequence shown here is derived from an EMBL/GenBank/DDBJ whole genome shotgun (WGS) entry which is preliminary data.</text>
</comment>
<accession>A0A9N7V067</accession>
<feature type="compositionally biased region" description="Basic and acidic residues" evidence="1">
    <location>
        <begin position="28"/>
        <end position="40"/>
    </location>
</feature>